<evidence type="ECO:0000313" key="2">
    <source>
        <dbReference type="EMBL" id="VEL33591.1"/>
    </source>
</evidence>
<dbReference type="GO" id="GO:0005096">
    <property type="term" value="F:GTPase activator activity"/>
    <property type="evidence" value="ECO:0007669"/>
    <property type="project" value="TreeGrafter"/>
</dbReference>
<dbReference type="InterPro" id="IPR052589">
    <property type="entry name" value="Arf-GAP_dual-PH_domain"/>
</dbReference>
<evidence type="ECO:0000313" key="3">
    <source>
        <dbReference type="Proteomes" id="UP000784294"/>
    </source>
</evidence>
<dbReference type="PANTHER" id="PTHR46021:SF2">
    <property type="entry name" value="ARF-GAP WITH DUAL PH DOMAIN-CONTAINING PROTEIN 1"/>
    <property type="match status" value="1"/>
</dbReference>
<reference evidence="2" key="1">
    <citation type="submission" date="2018-11" db="EMBL/GenBank/DDBJ databases">
        <authorList>
            <consortium name="Pathogen Informatics"/>
        </authorList>
    </citation>
    <scope>NUCLEOTIDE SEQUENCE</scope>
</reference>
<dbReference type="InterPro" id="IPR001849">
    <property type="entry name" value="PH_domain"/>
</dbReference>
<dbReference type="GO" id="GO:0005737">
    <property type="term" value="C:cytoplasm"/>
    <property type="evidence" value="ECO:0007669"/>
    <property type="project" value="TreeGrafter"/>
</dbReference>
<dbReference type="EMBL" id="CAAALY010246049">
    <property type="protein sequence ID" value="VEL33591.1"/>
    <property type="molecule type" value="Genomic_DNA"/>
</dbReference>
<accession>A0A3S5B115</accession>
<evidence type="ECO:0000259" key="1">
    <source>
        <dbReference type="PROSITE" id="PS50003"/>
    </source>
</evidence>
<organism evidence="2 3">
    <name type="scientific">Protopolystoma xenopodis</name>
    <dbReference type="NCBI Taxonomy" id="117903"/>
    <lineage>
        <taxon>Eukaryota</taxon>
        <taxon>Metazoa</taxon>
        <taxon>Spiralia</taxon>
        <taxon>Lophotrochozoa</taxon>
        <taxon>Platyhelminthes</taxon>
        <taxon>Monogenea</taxon>
        <taxon>Polyopisthocotylea</taxon>
        <taxon>Polystomatidea</taxon>
        <taxon>Polystomatidae</taxon>
        <taxon>Protopolystoma</taxon>
    </lineage>
</organism>
<dbReference type="OrthoDB" id="10266696at2759"/>
<name>A0A3S5B115_9PLAT</name>
<dbReference type="PANTHER" id="PTHR46021">
    <property type="entry name" value="ARF-GAP WITH DUAL PH DOMAIN-CONTAINING PROTEIN 1-LIKE PROTEIN"/>
    <property type="match status" value="1"/>
</dbReference>
<dbReference type="AlphaFoldDB" id="A0A3S5B115"/>
<feature type="domain" description="PH" evidence="1">
    <location>
        <begin position="233"/>
        <end position="337"/>
    </location>
</feature>
<protein>
    <recommendedName>
        <fullName evidence="1">PH domain-containing protein</fullName>
    </recommendedName>
</protein>
<dbReference type="SUPFAM" id="SSF50729">
    <property type="entry name" value="PH domain-like"/>
    <property type="match status" value="2"/>
</dbReference>
<gene>
    <name evidence="2" type="ORF">PXEA_LOCUS27031</name>
</gene>
<dbReference type="GO" id="GO:0005547">
    <property type="term" value="F:phosphatidylinositol-3,4,5-trisphosphate binding"/>
    <property type="evidence" value="ECO:0007669"/>
    <property type="project" value="TreeGrafter"/>
</dbReference>
<dbReference type="Gene3D" id="2.30.29.30">
    <property type="entry name" value="Pleckstrin-homology domain (PH domain)/Phosphotyrosine-binding domain (PTB)"/>
    <property type="match status" value="2"/>
</dbReference>
<sequence length="342" mass="39428">MGKDSPSAHAELGHALVRIDSGLPCQVGDQEFSRFSCSNEFSWDPALLKSIALLGGNKKINERLEPELPHFYRRPWPGLRCPHAIRSAFVESKYDFEEFMEDAALHGRQWRYSGPTKSVTLYKKLKKTNKFVERRFELWFNHGEMKYFIQPGDTEPKSTIKVKDIDVAWIDSVDLDAPADVCLMFSFLKNDAFRFIFISSPIRGLMVEWYNAIRNAKCHVGSQDQLIGNVTNDVTISGWLEKSGPKSTDLWRKRWCMLVGYNFLYMEQPSSPYTSGYIQIRRPNQSVAVLLDYTPSGRRNVNKFYFTLRTPARDYGFSVTTEEQRNAWVNALNDIIVTGEIF</sequence>
<keyword evidence="3" id="KW-1185">Reference proteome</keyword>
<dbReference type="InterPro" id="IPR011993">
    <property type="entry name" value="PH-like_dom_sf"/>
</dbReference>
<comment type="caution">
    <text evidence="2">The sequence shown here is derived from an EMBL/GenBank/DDBJ whole genome shotgun (WGS) entry which is preliminary data.</text>
</comment>
<dbReference type="Pfam" id="PF00169">
    <property type="entry name" value="PH"/>
    <property type="match status" value="1"/>
</dbReference>
<dbReference type="PROSITE" id="PS50003">
    <property type="entry name" value="PH_DOMAIN"/>
    <property type="match status" value="1"/>
</dbReference>
<dbReference type="Proteomes" id="UP000784294">
    <property type="component" value="Unassembled WGS sequence"/>
</dbReference>
<dbReference type="GO" id="GO:0005886">
    <property type="term" value="C:plasma membrane"/>
    <property type="evidence" value="ECO:0007669"/>
    <property type="project" value="TreeGrafter"/>
</dbReference>
<proteinExistence type="predicted"/>
<dbReference type="SMART" id="SM00233">
    <property type="entry name" value="PH"/>
    <property type="match status" value="1"/>
</dbReference>